<dbReference type="PANTHER" id="PTHR45749:SF37">
    <property type="entry name" value="OS05G0311600 PROTEIN"/>
    <property type="match status" value="1"/>
</dbReference>
<dbReference type="GO" id="GO:0046983">
    <property type="term" value="F:protein dimerization activity"/>
    <property type="evidence" value="ECO:0007669"/>
    <property type="project" value="InterPro"/>
</dbReference>
<protein>
    <submittedName>
        <fullName evidence="4">Zinc finger MYM-type protein 1-like</fullName>
    </submittedName>
</protein>
<dbReference type="AlphaFoldDB" id="A0A8M1KQS7"/>
<evidence type="ECO:0000313" key="3">
    <source>
        <dbReference type="Proteomes" id="UP000515152"/>
    </source>
</evidence>
<sequence length="816" mass="92459">MKRKKADIASFFRASGKKTAKAKNEDEMEKKQAESEDEEPPESSNLNGPPDVSERLIESRTEESSLRSGPSGSPDSHREDSDSEREEPPTTSGGPSGPPDISKSRTDSPIQPRLKLYPRTLQGDRRRHFQASWYSIHTWLEYSLSQDSAYCYACRHFGLPHTESVFTSALGFKNWKKATFRDGGFCGHAKGEGHTNAMIAWKEYERADKADALLMSTLSKEHHKQIEENRAYIKSLAEVLLLTATQNISQRGHKETVDADNRGNFLAILDMIAKHDPVVKKKMTGPRNAKYTSHQIQNEILDTLAEMVRASIINEVKESEVFSLMADETKDLKKKEQISLVLRYYYAGAVKESFLHFESADRLDAAGLTHKIIQVLERCGLEYKSNLIGQSYDGASVMSGKHSGVQARIKEVAKQAFYVHCNAHCLNLVLVDTVKAVPQAECFFALLQRLYVFVSGSYIHNKWLNIQKEMYPGAPRELQRLSETRWACRHIACHTVLDRLPAIMRLLVEVASENSGDRSIDARGLLAQFDLQFIGLLVICNKVFGDARCLSDMLQSPSLDLCSAVDLVQALVQNVQAYRDESYFEGLWREILNTAEKCDVEVEPTSKRKTKQSRWLDGHAVMSSTGERSEQSMDTFRTSIFYPVLDNMLSELNRRFAKPNCEIMLGIQALNPSSNTFCQEQALFAFASIYECNTDDLKHELHQMKRILERKVKSGIQKPSSLVELTKFVEPFKEVFHELFRLCKIAIAIPVSTASCERSFSTLKLIKTHLRSTMDDDRLSSLGILSVESRRAKSLDLDEFVNRFAANHNNRRIRLK</sequence>
<dbReference type="InterPro" id="IPR006580">
    <property type="entry name" value="Znf_TTF"/>
</dbReference>
<dbReference type="PANTHER" id="PTHR45749">
    <property type="match status" value="1"/>
</dbReference>
<dbReference type="KEGG" id="char:116224717"/>
<feature type="region of interest" description="Disordered" evidence="1">
    <location>
        <begin position="1"/>
        <end position="119"/>
    </location>
</feature>
<dbReference type="SMART" id="SM00597">
    <property type="entry name" value="ZnF_TTF"/>
    <property type="match status" value="1"/>
</dbReference>
<dbReference type="Proteomes" id="UP000515152">
    <property type="component" value="Chromosome 18"/>
</dbReference>
<reference evidence="4" key="1">
    <citation type="submission" date="2025-08" db="UniProtKB">
        <authorList>
            <consortium name="RefSeq"/>
        </authorList>
    </citation>
    <scope>IDENTIFICATION</scope>
</reference>
<dbReference type="InterPro" id="IPR008906">
    <property type="entry name" value="HATC_C_dom"/>
</dbReference>
<proteinExistence type="predicted"/>
<dbReference type="InterPro" id="IPR025398">
    <property type="entry name" value="DUF4371"/>
</dbReference>
<evidence type="ECO:0000256" key="1">
    <source>
        <dbReference type="SAM" id="MobiDB-lite"/>
    </source>
</evidence>
<gene>
    <name evidence="4" type="primary">LOC116224717</name>
</gene>
<evidence type="ECO:0000313" key="4">
    <source>
        <dbReference type="RefSeq" id="XP_042566416.1"/>
    </source>
</evidence>
<dbReference type="GeneID" id="116224717"/>
<dbReference type="Pfam" id="PF05699">
    <property type="entry name" value="Dimer_Tnp_hAT"/>
    <property type="match status" value="1"/>
</dbReference>
<keyword evidence="3" id="KW-1185">Reference proteome</keyword>
<feature type="domain" description="TTF-type" evidence="2">
    <location>
        <begin position="125"/>
        <end position="225"/>
    </location>
</feature>
<name>A0A8M1KQS7_CLUHA</name>
<dbReference type="OrthoDB" id="1739706at2759"/>
<dbReference type="Pfam" id="PF14291">
    <property type="entry name" value="DUF4371"/>
    <property type="match status" value="1"/>
</dbReference>
<feature type="compositionally biased region" description="Basic and acidic residues" evidence="1">
    <location>
        <begin position="52"/>
        <end position="65"/>
    </location>
</feature>
<organism evidence="3 4">
    <name type="scientific">Clupea harengus</name>
    <name type="common">Atlantic herring</name>
    <dbReference type="NCBI Taxonomy" id="7950"/>
    <lineage>
        <taxon>Eukaryota</taxon>
        <taxon>Metazoa</taxon>
        <taxon>Chordata</taxon>
        <taxon>Craniata</taxon>
        <taxon>Vertebrata</taxon>
        <taxon>Euteleostomi</taxon>
        <taxon>Actinopterygii</taxon>
        <taxon>Neopterygii</taxon>
        <taxon>Teleostei</taxon>
        <taxon>Clupei</taxon>
        <taxon>Clupeiformes</taxon>
        <taxon>Clupeoidei</taxon>
        <taxon>Clupeidae</taxon>
        <taxon>Clupea</taxon>
    </lineage>
</organism>
<feature type="compositionally biased region" description="Basic and acidic residues" evidence="1">
    <location>
        <begin position="22"/>
        <end position="34"/>
    </location>
</feature>
<dbReference type="RefSeq" id="XP_042566416.1">
    <property type="nucleotide sequence ID" value="XM_042710482.1"/>
</dbReference>
<accession>A0A8M1KQS7</accession>
<evidence type="ECO:0000259" key="2">
    <source>
        <dbReference type="SMART" id="SM00597"/>
    </source>
</evidence>